<evidence type="ECO:0000256" key="1">
    <source>
        <dbReference type="ARBA" id="ARBA00000109"/>
    </source>
</evidence>
<dbReference type="Ensembl" id="ENSSANT00000038033.1">
    <property type="protein sequence ID" value="ENSSANP00000035698.1"/>
    <property type="gene ID" value="ENSSANG00000018239.1"/>
</dbReference>
<evidence type="ECO:0000259" key="28">
    <source>
        <dbReference type="PROSITE" id="PS50137"/>
    </source>
</evidence>
<keyword evidence="16" id="KW-0378">Hydrolase</keyword>
<feature type="compositionally biased region" description="Pro residues" evidence="27">
    <location>
        <begin position="128"/>
        <end position="139"/>
    </location>
</feature>
<keyword evidence="19" id="KW-0464">Manganese</keyword>
<evidence type="ECO:0000256" key="13">
    <source>
        <dbReference type="ARBA" id="ARBA00022723"/>
    </source>
</evidence>
<dbReference type="InterPro" id="IPR014720">
    <property type="entry name" value="dsRBD_dom"/>
</dbReference>
<comment type="cofactor">
    <cofactor evidence="3">
        <name>Mg(2+)</name>
        <dbReference type="ChEBI" id="CHEBI:18420"/>
    </cofactor>
</comment>
<evidence type="ECO:0000256" key="8">
    <source>
        <dbReference type="ARBA" id="ARBA00017706"/>
    </source>
</evidence>
<dbReference type="HAMAP" id="MF_00104">
    <property type="entry name" value="RNase_III"/>
    <property type="match status" value="1"/>
</dbReference>
<feature type="compositionally biased region" description="Basic and acidic residues" evidence="27">
    <location>
        <begin position="268"/>
        <end position="314"/>
    </location>
</feature>
<feature type="region of interest" description="Disordered" evidence="27">
    <location>
        <begin position="364"/>
        <end position="406"/>
    </location>
</feature>
<evidence type="ECO:0000256" key="26">
    <source>
        <dbReference type="PROSITE-ProRule" id="PRU00266"/>
    </source>
</evidence>
<evidence type="ECO:0000256" key="16">
    <source>
        <dbReference type="ARBA" id="ARBA00022801"/>
    </source>
</evidence>
<feature type="domain" description="RNase III" evidence="29">
    <location>
        <begin position="783"/>
        <end position="963"/>
    </location>
</feature>
<evidence type="ECO:0000256" key="20">
    <source>
        <dbReference type="ARBA" id="ARBA00023242"/>
    </source>
</evidence>
<evidence type="ECO:0000256" key="2">
    <source>
        <dbReference type="ARBA" id="ARBA00001936"/>
    </source>
</evidence>
<dbReference type="GO" id="GO:0046872">
    <property type="term" value="F:metal ion binding"/>
    <property type="evidence" value="ECO:0007669"/>
    <property type="project" value="UniProtKB-KW"/>
</dbReference>
<keyword evidence="20" id="KW-0539">Nucleus</keyword>
<dbReference type="FunFam" id="1.10.1520.10:FF:000003">
    <property type="entry name" value="Drosha ribonuclease III"/>
    <property type="match status" value="1"/>
</dbReference>
<dbReference type="FunFam" id="3.30.160.20:FF:000012">
    <property type="entry name" value="Drosha ribonuclease III"/>
    <property type="match status" value="1"/>
</dbReference>
<keyword evidence="12" id="KW-0540">Nuclease</keyword>
<feature type="compositionally biased region" description="Basic residues" evidence="27">
    <location>
        <begin position="227"/>
        <end position="237"/>
    </location>
</feature>
<evidence type="ECO:0000256" key="12">
    <source>
        <dbReference type="ARBA" id="ARBA00022722"/>
    </source>
</evidence>
<dbReference type="CDD" id="cd00593">
    <property type="entry name" value="RIBOc"/>
    <property type="match status" value="2"/>
</dbReference>
<dbReference type="SUPFAM" id="SSF54768">
    <property type="entry name" value="dsRNA-binding domain-like"/>
    <property type="match status" value="1"/>
</dbReference>
<dbReference type="GO" id="GO:0005730">
    <property type="term" value="C:nucleolus"/>
    <property type="evidence" value="ECO:0007669"/>
    <property type="project" value="UniProtKB-SubCell"/>
</dbReference>
<dbReference type="Pfam" id="PF00636">
    <property type="entry name" value="Ribonuclease_3"/>
    <property type="match status" value="1"/>
</dbReference>
<dbReference type="Gene3D" id="1.10.1520.10">
    <property type="entry name" value="Ribonuclease III domain"/>
    <property type="match status" value="2"/>
</dbReference>
<dbReference type="Gene3D" id="3.30.160.20">
    <property type="match status" value="1"/>
</dbReference>
<evidence type="ECO:0000256" key="7">
    <source>
        <dbReference type="ARBA" id="ARBA00012177"/>
    </source>
</evidence>
<organism evidence="30 31">
    <name type="scientific">Sinocyclocheilus anshuiensis</name>
    <dbReference type="NCBI Taxonomy" id="1608454"/>
    <lineage>
        <taxon>Eukaryota</taxon>
        <taxon>Metazoa</taxon>
        <taxon>Chordata</taxon>
        <taxon>Craniata</taxon>
        <taxon>Vertebrata</taxon>
        <taxon>Euteleostomi</taxon>
        <taxon>Actinopterygii</taxon>
        <taxon>Neopterygii</taxon>
        <taxon>Teleostei</taxon>
        <taxon>Ostariophysi</taxon>
        <taxon>Cypriniformes</taxon>
        <taxon>Cyprinidae</taxon>
        <taxon>Cyprininae</taxon>
        <taxon>Sinocyclocheilus</taxon>
    </lineage>
</organism>
<dbReference type="Pfam" id="PF26050">
    <property type="entry name" value="Helical_CED_Drosha"/>
    <property type="match status" value="1"/>
</dbReference>
<evidence type="ECO:0000256" key="25">
    <source>
        <dbReference type="ARBA" id="ARBA00083702"/>
    </source>
</evidence>
<evidence type="ECO:0000256" key="3">
    <source>
        <dbReference type="ARBA" id="ARBA00001946"/>
    </source>
</evidence>
<dbReference type="GO" id="GO:0006364">
    <property type="term" value="P:rRNA processing"/>
    <property type="evidence" value="ECO:0007669"/>
    <property type="project" value="InterPro"/>
</dbReference>
<feature type="compositionally biased region" description="Basic and acidic residues" evidence="27">
    <location>
        <begin position="193"/>
        <end position="226"/>
    </location>
</feature>
<dbReference type="GO" id="GO:0031053">
    <property type="term" value="P:primary miRNA processing"/>
    <property type="evidence" value="ECO:0007669"/>
    <property type="project" value="TreeGrafter"/>
</dbReference>
<keyword evidence="9" id="KW-0963">Cytoplasm</keyword>
<evidence type="ECO:0000256" key="9">
    <source>
        <dbReference type="ARBA" id="ARBA00022490"/>
    </source>
</evidence>
<dbReference type="Proteomes" id="UP000472260">
    <property type="component" value="Unassembled WGS sequence"/>
</dbReference>
<dbReference type="GO" id="GO:0070877">
    <property type="term" value="C:microprocessor complex"/>
    <property type="evidence" value="ECO:0007669"/>
    <property type="project" value="TreeGrafter"/>
</dbReference>
<evidence type="ECO:0000256" key="6">
    <source>
        <dbReference type="ARBA" id="ARBA00010183"/>
    </source>
</evidence>
<dbReference type="SMART" id="SM00535">
    <property type="entry name" value="RIBOc"/>
    <property type="match status" value="2"/>
</dbReference>
<dbReference type="InterPro" id="IPR011907">
    <property type="entry name" value="RNase_III"/>
</dbReference>
<evidence type="ECO:0000256" key="21">
    <source>
        <dbReference type="ARBA" id="ARBA00032486"/>
    </source>
</evidence>
<proteinExistence type="inferred from homology"/>
<feature type="compositionally biased region" description="Basic and acidic residues" evidence="27">
    <location>
        <begin position="169"/>
        <end position="180"/>
    </location>
</feature>
<evidence type="ECO:0000256" key="18">
    <source>
        <dbReference type="ARBA" id="ARBA00022884"/>
    </source>
</evidence>
<keyword evidence="15" id="KW-0255">Endonuclease</keyword>
<dbReference type="SMART" id="SM00358">
    <property type="entry name" value="DSRM"/>
    <property type="match status" value="1"/>
</dbReference>
<evidence type="ECO:0000256" key="23">
    <source>
        <dbReference type="ARBA" id="ARBA00063453"/>
    </source>
</evidence>
<feature type="compositionally biased region" description="Basic residues" evidence="27">
    <location>
        <begin position="250"/>
        <end position="267"/>
    </location>
</feature>
<dbReference type="PROSITE" id="PS50137">
    <property type="entry name" value="DS_RBD"/>
    <property type="match status" value="1"/>
</dbReference>
<evidence type="ECO:0000256" key="17">
    <source>
        <dbReference type="ARBA" id="ARBA00022842"/>
    </source>
</evidence>
<reference evidence="30" key="1">
    <citation type="submission" date="2025-08" db="UniProtKB">
        <authorList>
            <consortium name="Ensembl"/>
        </authorList>
    </citation>
    <scope>IDENTIFICATION</scope>
</reference>
<keyword evidence="31" id="KW-1185">Reference proteome</keyword>
<dbReference type="PANTHER" id="PTHR11207">
    <property type="entry name" value="RIBONUCLEASE III"/>
    <property type="match status" value="1"/>
</dbReference>
<dbReference type="GO" id="GO:0005737">
    <property type="term" value="C:cytoplasm"/>
    <property type="evidence" value="ECO:0007669"/>
    <property type="project" value="UniProtKB-SubCell"/>
</dbReference>
<evidence type="ECO:0000256" key="5">
    <source>
        <dbReference type="ARBA" id="ARBA00004604"/>
    </source>
</evidence>
<keyword evidence="18 26" id="KW-0694">RNA-binding</keyword>
<protein>
    <recommendedName>
        <fullName evidence="8">Ribonuclease 3</fullName>
        <ecNumber evidence="7">3.1.26.3</ecNumber>
    </recommendedName>
    <alternativeName>
        <fullName evidence="21">Ribonuclease III</fullName>
    </alternativeName>
    <alternativeName>
        <fullName evidence="24 25">protein Drosha</fullName>
    </alternativeName>
</protein>
<evidence type="ECO:0000256" key="19">
    <source>
        <dbReference type="ARBA" id="ARBA00023211"/>
    </source>
</evidence>
<evidence type="ECO:0000256" key="24">
    <source>
        <dbReference type="ARBA" id="ARBA00078955"/>
    </source>
</evidence>
<keyword evidence="10" id="KW-0690">Ribosome biogenesis</keyword>
<comment type="subcellular location">
    <subcellularLocation>
        <location evidence="4">Cytoplasm</location>
    </subcellularLocation>
    <subcellularLocation>
        <location evidence="5">Nucleus</location>
        <location evidence="5">Nucleolus</location>
    </subcellularLocation>
</comment>
<dbReference type="PROSITE" id="PS50142">
    <property type="entry name" value="RNASE_3_2"/>
    <property type="match status" value="2"/>
</dbReference>
<feature type="region of interest" description="Disordered" evidence="27">
    <location>
        <begin position="128"/>
        <end position="314"/>
    </location>
</feature>
<evidence type="ECO:0000256" key="4">
    <source>
        <dbReference type="ARBA" id="ARBA00004496"/>
    </source>
</evidence>
<sequence>YIMSFNAGHGCPRGRPAAPVPMYRPAPPRYHYNPSAAPGPIYNPQGGSNYMPPHPDFMPFHFPAPSQGSNALPQCPVRPPVFPEPPPFPPPSSYPYMMPTVTPPPLPPVPPSVPPSMPYPPSYPMSYPPQLQLPPPPSFNPAYMQPGGSFKPERSRPPLQYKSDTCSRSPERLRHYDDHRHRGHSYGGYGGRHNREFGGDKRDRGCSSERRRSDSPRYKADYERGRVPSRHRSRERYRHRDEPGSPTSDRHRKHIRNRSGSRERKRRRVDEEKERRTDSASSSRERSVNYSRTRDVEETSTDRHEEEKGEEELLKPAWIRCTHAENYYSNDPMDQVGDSTVVGTSKLRDLYERFEQELGWRQERAKSCRPTWEPPKTKLDQDQDESSSESECDSDGGGSSCSSSSDSEVFDVIAEIKRKKAHPDRLHEELWYNDPGQMNDGPLCKCSAKARRTGIRHSIYPGEQPVKSCRPMSNNAGKLFHYRITVSPPTNFLTDRPTVIEYDDHEYLFEGFSCFSHTPLTNIPLCRVIRFNIDYTIHFIEEMAPENYCVKGLELFSSYLFKDILELYDWNLTGPDENGQSGCQRFHFMPRFVRFLPDGGKEVLSMHQVLLYLLRSSPALVPEEEIANMLQWEELEWQKYAEECKGMIVTNPGLKPSSVRIDQLDREQFNSSVITFPIIVHFGIRPAQLSYAGDPQYQKLWKSYVKLRHLLANSPKVKQIDKQKLTQREEALQKIRQKNTMRREVTVELSSQGFWKTGIRSDVCQHAMMLPVLTHHIRYHQCLMHLDKLIGYMFKERCLLQLAMTHPSHHLNFGMNPDHARNSLSNCGIRQPKYGDRKVHHMYMRKKGINTLINIMSRLGQDDPSPSRINHNERLEFLGDAVVEFLTSVHLYYLFPNLEEGGLATYRTAIVQNQHLAMLAKKLELDRFMLYAHGPDLCRESDLRHAMANCFEALIGAVYLEGGLEEAKQLFGRLLFNSEDLREVWLNYPPHPLQVQEPLTDRQLIESSPVLQKLTDFEDAIGVLFTHVRLLARAFTLRTVGFNHLTLGHNQRMEFLGDSIMQLVATEYLFIHFPDHHEGHLTLLRSSLVNNRTQAKVAEELGMQEFAITNDKTKRPVALRTKTLADLLESFIAALYIDKDLEFVHTFMNVCFFPRLKEFILNQDWNDPKSQLQQCCLTLRTEGKEPDIPLYKTLQTVGPSHARTYTVAVYFKGERIGCGKGPSIQQAEMGAAMDALEKYNFPQMAHQKRFIERKYRQELKEMRRERERQERDSDEG</sequence>
<keyword evidence="17" id="KW-0460">Magnesium</keyword>
<dbReference type="FunFam" id="1.10.1520.10:FF:000002">
    <property type="entry name" value="Drosha ribonuclease III"/>
    <property type="match status" value="1"/>
</dbReference>
<keyword evidence="11" id="KW-0597">Phosphoprotein</keyword>
<dbReference type="GO" id="GO:0070878">
    <property type="term" value="F:primary miRNA binding"/>
    <property type="evidence" value="ECO:0007669"/>
    <property type="project" value="UniProtKB-ARBA"/>
</dbReference>
<evidence type="ECO:0000256" key="22">
    <source>
        <dbReference type="ARBA" id="ARBA00055411"/>
    </source>
</evidence>
<evidence type="ECO:0000259" key="29">
    <source>
        <dbReference type="PROSITE" id="PS50142"/>
    </source>
</evidence>
<keyword evidence="13" id="KW-0479">Metal-binding</keyword>
<keyword evidence="14" id="KW-0677">Repeat</keyword>
<dbReference type="SUPFAM" id="SSF69065">
    <property type="entry name" value="RNase III domain-like"/>
    <property type="match status" value="2"/>
</dbReference>
<evidence type="ECO:0000256" key="27">
    <source>
        <dbReference type="SAM" id="MobiDB-lite"/>
    </source>
</evidence>
<dbReference type="GO" id="GO:0031054">
    <property type="term" value="P:pre-miRNA processing"/>
    <property type="evidence" value="ECO:0007669"/>
    <property type="project" value="InterPro"/>
</dbReference>
<gene>
    <name evidence="30" type="primary">drosha</name>
</gene>
<evidence type="ECO:0000256" key="15">
    <source>
        <dbReference type="ARBA" id="ARBA00022759"/>
    </source>
</evidence>
<dbReference type="InterPro" id="IPR000999">
    <property type="entry name" value="RNase_III_dom"/>
</dbReference>
<comment type="cofactor">
    <cofactor evidence="2">
        <name>Mn(2+)</name>
        <dbReference type="ChEBI" id="CHEBI:29035"/>
    </cofactor>
</comment>
<evidence type="ECO:0000256" key="14">
    <source>
        <dbReference type="ARBA" id="ARBA00022737"/>
    </source>
</evidence>
<comment type="function">
    <text evidence="22">Ribonuclease III double-stranded (ds) RNA-specific endoribonuclease that is involved in the initial step of microRNA (miRNA) biogenesis. Component of the microprocessor complex that is required to process primary miRNA transcripts (pri-miRNAs) to release precursor miRNA (pre-miRNA) in the nucleus. Within the microprocessor complex, DROSHA cleaves the 3' and 5' strands of a stem-loop in pri-miRNAs (processing center 11 bp from the dsRNA-ssRNA junction) to release hairpin-shaped pre-miRNAs that are subsequently cut by the cytoplasmic DICER to generate mature miRNAs. Involved also in pre-rRNA processing. Cleaves double-strand RNA and does not cleave single-strand RNA. Involved in the formation of GW bodies. Plays a role in growth homeostasis in response to autophagy in motor neurons.</text>
</comment>
<dbReference type="PROSITE" id="PS00517">
    <property type="entry name" value="RNASE_3_1"/>
    <property type="match status" value="2"/>
</dbReference>
<dbReference type="InterPro" id="IPR058938">
    <property type="entry name" value="Helical_CED_Drosha"/>
</dbReference>
<dbReference type="GO" id="GO:0004525">
    <property type="term" value="F:ribonuclease III activity"/>
    <property type="evidence" value="ECO:0007669"/>
    <property type="project" value="UniProtKB-EC"/>
</dbReference>
<evidence type="ECO:0000256" key="10">
    <source>
        <dbReference type="ARBA" id="ARBA00022517"/>
    </source>
</evidence>
<comment type="catalytic activity">
    <reaction evidence="1">
        <text>Endonucleolytic cleavage to 5'-phosphomonoester.</text>
        <dbReference type="EC" id="3.1.26.3"/>
    </reaction>
</comment>
<dbReference type="Pfam" id="PF14622">
    <property type="entry name" value="Ribonucleas_3_3"/>
    <property type="match status" value="1"/>
</dbReference>
<comment type="similarity">
    <text evidence="6">Belongs to the ribonuclease III family.</text>
</comment>
<reference evidence="30" key="2">
    <citation type="submission" date="2025-09" db="UniProtKB">
        <authorList>
            <consortium name="Ensembl"/>
        </authorList>
    </citation>
    <scope>IDENTIFICATION</scope>
</reference>
<dbReference type="InterPro" id="IPR036389">
    <property type="entry name" value="RNase_III_sf"/>
</dbReference>
<evidence type="ECO:0000256" key="11">
    <source>
        <dbReference type="ARBA" id="ARBA00022553"/>
    </source>
</evidence>
<dbReference type="InterPro" id="IPR044442">
    <property type="entry name" value="RNAse_III_DSRM__animal"/>
</dbReference>
<dbReference type="Pfam" id="PF00035">
    <property type="entry name" value="dsrm"/>
    <property type="match status" value="1"/>
</dbReference>
<dbReference type="AlphaFoldDB" id="A0A671MQF2"/>
<dbReference type="EC" id="3.1.26.3" evidence="7"/>
<evidence type="ECO:0000313" key="30">
    <source>
        <dbReference type="Ensembl" id="ENSSANP00000035698.1"/>
    </source>
</evidence>
<dbReference type="PANTHER" id="PTHR11207:SF0">
    <property type="entry name" value="RIBONUCLEASE 3"/>
    <property type="match status" value="1"/>
</dbReference>
<comment type="subunit">
    <text evidence="23">Component of the microprocessor complex, or pri-miRNA processing protein complex, which is composed of DROSHA and DGCR8. The microprocessor complex is a heterotrimer; each of the two DROSHA RNase III domains binds one DGCR8 (via C-terminal region). Interacts with SP1 and SNIP1. Interacts with SRRT/ARS2. Interacts with CPSF3 and ISY1; this interaction is in an RNA dependent manner. Interacts with PUS10; interaction promotes pri-miRNAs processing.</text>
</comment>
<evidence type="ECO:0000313" key="31">
    <source>
        <dbReference type="Proteomes" id="UP000472260"/>
    </source>
</evidence>
<dbReference type="CDD" id="cd19877">
    <property type="entry name" value="DSRM_RNAse_III_meta_like"/>
    <property type="match status" value="1"/>
</dbReference>
<feature type="compositionally biased region" description="Acidic residues" evidence="27">
    <location>
        <begin position="382"/>
        <end position="394"/>
    </location>
</feature>
<feature type="domain" description="RNase III" evidence="29">
    <location>
        <begin position="1014"/>
        <end position="1140"/>
    </location>
</feature>
<feature type="domain" description="DRBM" evidence="28">
    <location>
        <begin position="1167"/>
        <end position="1241"/>
    </location>
</feature>
<accession>A0A671MQF2</accession>
<name>A0A671MQF2_9TELE</name>